<name>A0A6A4SVT5_SCOMX</name>
<feature type="region of interest" description="Disordered" evidence="1">
    <location>
        <begin position="1"/>
        <end position="33"/>
    </location>
</feature>
<dbReference type="Proteomes" id="UP000438429">
    <property type="component" value="Unassembled WGS sequence"/>
</dbReference>
<dbReference type="EMBL" id="VEVO01000010">
    <property type="protein sequence ID" value="KAF0036815.1"/>
    <property type="molecule type" value="Genomic_DNA"/>
</dbReference>
<sequence length="254" mass="28620">MFVWKGNEAEQNDRLNGETERESGEVKAAAGEEKQRVIKERQEMPPSPVKCFKAQRFTPSRFRRADNLERLKVSCCLRTVTVPHFLQLSILSPVLMYSADNNRYVFPVFGSSLISCEHFDFTGNQNSAPWPWPGRTGGRIKLKIGGQRTLADEKEERWSCERREAQYDSLLTAAQSKKTGVGVSSTLGPLVVSSAHDVVKQKQETNHVMYCAANNHMVSVNRSVTDDNIDLRAKQTHPPPFLPVIPDMMIAETI</sequence>
<dbReference type="AlphaFoldDB" id="A0A6A4SVT5"/>
<evidence type="ECO:0000256" key="1">
    <source>
        <dbReference type="SAM" id="MobiDB-lite"/>
    </source>
</evidence>
<protein>
    <submittedName>
        <fullName evidence="2">Uncharacterized protein</fullName>
    </submittedName>
</protein>
<comment type="caution">
    <text evidence="2">The sequence shown here is derived from an EMBL/GenBank/DDBJ whole genome shotgun (WGS) entry which is preliminary data.</text>
</comment>
<reference evidence="2 3" key="1">
    <citation type="submission" date="2019-06" db="EMBL/GenBank/DDBJ databases">
        <title>Draft genomes of female and male turbot (Scophthalmus maximus).</title>
        <authorList>
            <person name="Xu H."/>
            <person name="Xu X.-W."/>
            <person name="Shao C."/>
            <person name="Chen S."/>
        </authorList>
    </citation>
    <scope>NUCLEOTIDE SEQUENCE [LARGE SCALE GENOMIC DNA]</scope>
    <source>
        <strain evidence="2">Ysfricsl-2016a</strain>
        <tissue evidence="2">Blood</tissue>
    </source>
</reference>
<organism evidence="2 3">
    <name type="scientific">Scophthalmus maximus</name>
    <name type="common">Turbot</name>
    <name type="synonym">Psetta maxima</name>
    <dbReference type="NCBI Taxonomy" id="52904"/>
    <lineage>
        <taxon>Eukaryota</taxon>
        <taxon>Metazoa</taxon>
        <taxon>Chordata</taxon>
        <taxon>Craniata</taxon>
        <taxon>Vertebrata</taxon>
        <taxon>Euteleostomi</taxon>
        <taxon>Actinopterygii</taxon>
        <taxon>Neopterygii</taxon>
        <taxon>Teleostei</taxon>
        <taxon>Neoteleostei</taxon>
        <taxon>Acanthomorphata</taxon>
        <taxon>Carangaria</taxon>
        <taxon>Pleuronectiformes</taxon>
        <taxon>Pleuronectoidei</taxon>
        <taxon>Scophthalmidae</taxon>
        <taxon>Scophthalmus</taxon>
    </lineage>
</organism>
<feature type="compositionally biased region" description="Basic and acidic residues" evidence="1">
    <location>
        <begin position="7"/>
        <end position="33"/>
    </location>
</feature>
<proteinExistence type="predicted"/>
<evidence type="ECO:0000313" key="3">
    <source>
        <dbReference type="Proteomes" id="UP000438429"/>
    </source>
</evidence>
<gene>
    <name evidence="2" type="ORF">F2P81_012127</name>
</gene>
<evidence type="ECO:0000313" key="2">
    <source>
        <dbReference type="EMBL" id="KAF0036815.1"/>
    </source>
</evidence>
<accession>A0A6A4SVT5</accession>